<dbReference type="GO" id="GO:0035723">
    <property type="term" value="P:interleukin-15-mediated signaling pathway"/>
    <property type="evidence" value="ECO:0007669"/>
    <property type="project" value="TreeGrafter"/>
</dbReference>
<protein>
    <recommendedName>
        <fullName evidence="2">Ig-like domain-containing protein</fullName>
    </recommendedName>
</protein>
<feature type="domain" description="Ig-like" evidence="2">
    <location>
        <begin position="124"/>
        <end position="223"/>
    </location>
</feature>
<gene>
    <name evidence="3" type="ORF">PFLUV_G00211630</name>
</gene>
<comment type="caution">
    <text evidence="3">The sequence shown here is derived from an EMBL/GenBank/DDBJ whole genome shotgun (WGS) entry which is preliminary data.</text>
</comment>
<dbReference type="PANTHER" id="PTHR11422">
    <property type="entry name" value="T-CELL SURFACE GLYCOPROTEIN CD4"/>
    <property type="match status" value="1"/>
</dbReference>
<dbReference type="AlphaFoldDB" id="A0A6A5E743"/>
<dbReference type="EMBL" id="VHII01000018">
    <property type="protein sequence ID" value="KAF1376450.1"/>
    <property type="molecule type" value="Genomic_DNA"/>
</dbReference>
<feature type="transmembrane region" description="Helical" evidence="1">
    <location>
        <begin position="255"/>
        <end position="277"/>
    </location>
</feature>
<keyword evidence="1" id="KW-0472">Membrane</keyword>
<evidence type="ECO:0000256" key="1">
    <source>
        <dbReference type="SAM" id="Phobius"/>
    </source>
</evidence>
<evidence type="ECO:0000259" key="2">
    <source>
        <dbReference type="PROSITE" id="PS50835"/>
    </source>
</evidence>
<dbReference type="InterPro" id="IPR007110">
    <property type="entry name" value="Ig-like_dom"/>
</dbReference>
<dbReference type="GO" id="GO:0042110">
    <property type="term" value="P:T cell activation"/>
    <property type="evidence" value="ECO:0007669"/>
    <property type="project" value="TreeGrafter"/>
</dbReference>
<dbReference type="PANTHER" id="PTHR11422:SF5">
    <property type="entry name" value="DIVERSE IMMUNOGLOBULIN DOMAIN-CONTAINING PROTEIN 1.1 ISOFORM X1-RELATED"/>
    <property type="match status" value="1"/>
</dbReference>
<dbReference type="Proteomes" id="UP000465112">
    <property type="component" value="Unassembled WGS sequence"/>
</dbReference>
<evidence type="ECO:0000313" key="4">
    <source>
        <dbReference type="Proteomes" id="UP000465112"/>
    </source>
</evidence>
<name>A0A6A5E743_PERFL</name>
<evidence type="ECO:0000313" key="3">
    <source>
        <dbReference type="EMBL" id="KAF1376450.1"/>
    </source>
</evidence>
<keyword evidence="1" id="KW-0812">Transmembrane</keyword>
<reference evidence="3 4" key="1">
    <citation type="submission" date="2019-06" db="EMBL/GenBank/DDBJ databases">
        <title>A chromosome-scale genome assembly of the European perch, Perca fluviatilis.</title>
        <authorList>
            <person name="Roques C."/>
            <person name="Zahm M."/>
            <person name="Cabau C."/>
            <person name="Klopp C."/>
            <person name="Bouchez O."/>
            <person name="Donnadieu C."/>
            <person name="Kuhl H."/>
            <person name="Gislard M."/>
            <person name="Guendouz S."/>
            <person name="Journot L."/>
            <person name="Haffray P."/>
            <person name="Bestin A."/>
            <person name="Morvezen R."/>
            <person name="Feron R."/>
            <person name="Wen M."/>
            <person name="Jouanno E."/>
            <person name="Herpin A."/>
            <person name="Schartl M."/>
            <person name="Postlethwait J."/>
            <person name="Schaerlinger B."/>
            <person name="Chardard D."/>
            <person name="Lecocq T."/>
            <person name="Poncet C."/>
            <person name="Jaffrelo L."/>
            <person name="Lampietro C."/>
            <person name="Guiguen Y."/>
        </authorList>
    </citation>
    <scope>NUCLEOTIDE SEQUENCE [LARGE SCALE GENOMIC DNA]</scope>
    <source>
        <tissue evidence="3">Blood</tissue>
    </source>
</reference>
<keyword evidence="1" id="KW-1133">Transmembrane helix</keyword>
<accession>A0A6A5E743</accession>
<dbReference type="GO" id="GO:1990782">
    <property type="term" value="F:protein tyrosine kinase binding"/>
    <property type="evidence" value="ECO:0007669"/>
    <property type="project" value="TreeGrafter"/>
</dbReference>
<organism evidence="3 4">
    <name type="scientific">Perca fluviatilis</name>
    <name type="common">European perch</name>
    <dbReference type="NCBI Taxonomy" id="8168"/>
    <lineage>
        <taxon>Eukaryota</taxon>
        <taxon>Metazoa</taxon>
        <taxon>Chordata</taxon>
        <taxon>Craniata</taxon>
        <taxon>Vertebrata</taxon>
        <taxon>Euteleostomi</taxon>
        <taxon>Actinopterygii</taxon>
        <taxon>Neopterygii</taxon>
        <taxon>Teleostei</taxon>
        <taxon>Neoteleostei</taxon>
        <taxon>Acanthomorphata</taxon>
        <taxon>Eupercaria</taxon>
        <taxon>Perciformes</taxon>
        <taxon>Percoidei</taxon>
        <taxon>Percidae</taxon>
        <taxon>Percinae</taxon>
        <taxon>Perca</taxon>
    </lineage>
</organism>
<sequence length="311" mass="34355">MFRVTTENLQCAFSQRTHLHTRMAGVVHTGMRLLLLSFITTGVNGEDGLIFAQRAYSVTFPCEENLVCFHVWQLSTSQTIDYIAIVSNGEIQTATSVDEDSKCTLQIKDLTAEDVGRHRCQQRPDVFSRHNTSPELKLMPGKTVSLQCILLTFVEEGHCRAQLHQVSLTWVDEAGTEIHEDSQHQIKQESLCAVTLTLTLQRPENKKFRCQATVGEQVQTSVELRVRVPALKGRGRGFIIDLEPENQGGGGNQDMMGAAVGVGGCVVVTALVALFVVNRRRTSSQVPDESCYTASTNNVMNADDVTNCDKL</sequence>
<dbReference type="GO" id="GO:0042289">
    <property type="term" value="F:MHC class II protein binding"/>
    <property type="evidence" value="ECO:0007669"/>
    <property type="project" value="TreeGrafter"/>
</dbReference>
<dbReference type="GO" id="GO:0045121">
    <property type="term" value="C:membrane raft"/>
    <property type="evidence" value="ECO:0007669"/>
    <property type="project" value="TreeGrafter"/>
</dbReference>
<keyword evidence="4" id="KW-1185">Reference proteome</keyword>
<dbReference type="GO" id="GO:0009897">
    <property type="term" value="C:external side of plasma membrane"/>
    <property type="evidence" value="ECO:0007669"/>
    <property type="project" value="TreeGrafter"/>
</dbReference>
<dbReference type="PROSITE" id="PS50835">
    <property type="entry name" value="IG_LIKE"/>
    <property type="match status" value="1"/>
</dbReference>
<dbReference type="GO" id="GO:0070374">
    <property type="term" value="P:positive regulation of ERK1 and ERK2 cascade"/>
    <property type="evidence" value="ECO:0007669"/>
    <property type="project" value="TreeGrafter"/>
</dbReference>
<proteinExistence type="predicted"/>